<dbReference type="Pfam" id="PF01261">
    <property type="entry name" value="AP_endonuc_2"/>
    <property type="match status" value="1"/>
</dbReference>
<sequence>MTDPPVSPVGAHVPVSGGLAARGLPYAAEIGAEAIQVFVTNPRGWAASPGDPRQDALLRERGGLPVFIHAPYLVNLGSPDAEVAAKSVATVRHALLRGAQIGARGVVVHTGSAVRGGRAEGLERMRSRLLPVLEDLAADAPQVLLEPMAGQGRVLCATVDDLGPYLAALEWHPKAAVCLDTAHAFAAGHDISTPGGMAAMLDRFGEVAGARRLRLVHANDSKAPCASNKDRHANIGSGRIGAEPFAELFRHPVSAGVPITLETPGPAGPHAADVATLKGLRAEATGNGTGRAAGEPRRAGPAAPLRFPPEKRRRGNLSGG</sequence>
<dbReference type="PANTHER" id="PTHR21445:SF0">
    <property type="entry name" value="APURINIC-APYRIMIDINIC ENDONUCLEASE"/>
    <property type="match status" value="1"/>
</dbReference>
<keyword evidence="3 7" id="KW-0227">DNA damage</keyword>
<dbReference type="InterPro" id="IPR018246">
    <property type="entry name" value="AP_endonuc_F2_Zn_BS"/>
</dbReference>
<proteinExistence type="inferred from homology"/>
<dbReference type="InterPro" id="IPR036237">
    <property type="entry name" value="Xyl_isomerase-like_sf"/>
</dbReference>
<dbReference type="PANTHER" id="PTHR21445">
    <property type="entry name" value="ENDONUCLEASE IV ENDODEOXYRIBONUCLEASE IV"/>
    <property type="match status" value="1"/>
</dbReference>
<evidence type="ECO:0000256" key="4">
    <source>
        <dbReference type="ARBA" id="ARBA00022801"/>
    </source>
</evidence>
<dbReference type="AlphaFoldDB" id="A0A852TTT8"/>
<evidence type="ECO:0000313" key="11">
    <source>
        <dbReference type="Proteomes" id="UP000589036"/>
    </source>
</evidence>
<comment type="catalytic activity">
    <reaction evidence="7">
        <text>Endonucleolytic cleavage to 5'-phosphooligonucleotide end-products.</text>
        <dbReference type="EC" id="3.1.21.2"/>
    </reaction>
</comment>
<organism evidence="10 11">
    <name type="scientific">Spinactinospora alkalitolerans</name>
    <dbReference type="NCBI Taxonomy" id="687207"/>
    <lineage>
        <taxon>Bacteria</taxon>
        <taxon>Bacillati</taxon>
        <taxon>Actinomycetota</taxon>
        <taxon>Actinomycetes</taxon>
        <taxon>Streptosporangiales</taxon>
        <taxon>Nocardiopsidaceae</taxon>
        <taxon>Spinactinospora</taxon>
    </lineage>
</organism>
<keyword evidence="5 7" id="KW-0862">Zinc</keyword>
<feature type="binding site" evidence="7">
    <location>
        <position position="146"/>
    </location>
    <ligand>
        <name>Zn(2+)</name>
        <dbReference type="ChEBI" id="CHEBI:29105"/>
        <label>1</label>
    </ligand>
</feature>
<dbReference type="HAMAP" id="MF_00152">
    <property type="entry name" value="Nfo"/>
    <property type="match status" value="1"/>
</dbReference>
<comment type="cofactor">
    <cofactor evidence="7">
        <name>Zn(2+)</name>
        <dbReference type="ChEBI" id="CHEBI:29105"/>
    </cofactor>
    <text evidence="7">Binds 3 Zn(2+) ions.</text>
</comment>
<reference evidence="10 11" key="1">
    <citation type="submission" date="2020-07" db="EMBL/GenBank/DDBJ databases">
        <title>Sequencing the genomes of 1000 actinobacteria strains.</title>
        <authorList>
            <person name="Klenk H.-P."/>
        </authorList>
    </citation>
    <scope>NUCLEOTIDE SEQUENCE [LARGE SCALE GENOMIC DNA]</scope>
    <source>
        <strain evidence="10 11">CXB654</strain>
    </source>
</reference>
<keyword evidence="2 7" id="KW-0479">Metal-binding</keyword>
<keyword evidence="7" id="KW-0255">Endonuclease</keyword>
<dbReference type="PROSITE" id="PS51432">
    <property type="entry name" value="AP_NUCLEASE_F2_4"/>
    <property type="match status" value="1"/>
</dbReference>
<feature type="binding site" evidence="7">
    <location>
        <position position="146"/>
    </location>
    <ligand>
        <name>Zn(2+)</name>
        <dbReference type="ChEBI" id="CHEBI:29105"/>
        <label>2</label>
    </ligand>
</feature>
<dbReference type="GO" id="GO:0003677">
    <property type="term" value="F:DNA binding"/>
    <property type="evidence" value="ECO:0007669"/>
    <property type="project" value="InterPro"/>
</dbReference>
<feature type="binding site" evidence="7">
    <location>
        <position position="232"/>
    </location>
    <ligand>
        <name>Zn(2+)</name>
        <dbReference type="ChEBI" id="CHEBI:29105"/>
        <label>3</label>
    </ligand>
</feature>
<feature type="binding site" evidence="7">
    <location>
        <position position="69"/>
    </location>
    <ligand>
        <name>Zn(2+)</name>
        <dbReference type="ChEBI" id="CHEBI:29105"/>
        <label>1</label>
    </ligand>
</feature>
<evidence type="ECO:0000256" key="5">
    <source>
        <dbReference type="ARBA" id="ARBA00022833"/>
    </source>
</evidence>
<evidence type="ECO:0000256" key="7">
    <source>
        <dbReference type="HAMAP-Rule" id="MF_00152"/>
    </source>
</evidence>
<keyword evidence="11" id="KW-1185">Reference proteome</keyword>
<feature type="compositionally biased region" description="Basic residues" evidence="8">
    <location>
        <begin position="311"/>
        <end position="320"/>
    </location>
</feature>
<dbReference type="SMART" id="SM00518">
    <property type="entry name" value="AP2Ec"/>
    <property type="match status" value="1"/>
</dbReference>
<dbReference type="GO" id="GO:0003906">
    <property type="term" value="F:DNA-(apurinic or apyrimidinic site) endonuclease activity"/>
    <property type="evidence" value="ECO:0007669"/>
    <property type="project" value="TreeGrafter"/>
</dbReference>
<feature type="binding site" evidence="7">
    <location>
        <position position="230"/>
    </location>
    <ligand>
        <name>Zn(2+)</name>
        <dbReference type="ChEBI" id="CHEBI:29105"/>
        <label>3</label>
    </ligand>
</feature>
<dbReference type="SUPFAM" id="SSF51658">
    <property type="entry name" value="Xylose isomerase-like"/>
    <property type="match status" value="1"/>
</dbReference>
<name>A0A852TTT8_9ACTN</name>
<dbReference type="GO" id="GO:0008081">
    <property type="term" value="F:phosphoric diester hydrolase activity"/>
    <property type="evidence" value="ECO:0007669"/>
    <property type="project" value="TreeGrafter"/>
</dbReference>
<dbReference type="PROSITE" id="PS00731">
    <property type="entry name" value="AP_NUCLEASE_F2_3"/>
    <property type="match status" value="1"/>
</dbReference>
<keyword evidence="4 7" id="KW-0378">Hydrolase</keyword>
<dbReference type="RefSeq" id="WP_179642777.1">
    <property type="nucleotide sequence ID" value="NZ_BAAAYY010000033.1"/>
</dbReference>
<dbReference type="InterPro" id="IPR001719">
    <property type="entry name" value="AP_endonuc_2"/>
</dbReference>
<evidence type="ECO:0000259" key="9">
    <source>
        <dbReference type="Pfam" id="PF01261"/>
    </source>
</evidence>
<protein>
    <recommendedName>
        <fullName evidence="7">Probable endonuclease 4</fullName>
        <ecNumber evidence="7">3.1.21.2</ecNumber>
    </recommendedName>
    <alternativeName>
        <fullName evidence="7">Endodeoxyribonuclease IV</fullName>
    </alternativeName>
    <alternativeName>
        <fullName evidence="7">Endonuclease IV</fullName>
    </alternativeName>
</protein>
<feature type="binding site" evidence="7">
    <location>
        <position position="180"/>
    </location>
    <ligand>
        <name>Zn(2+)</name>
        <dbReference type="ChEBI" id="CHEBI:29105"/>
        <label>2</label>
    </ligand>
</feature>
<dbReference type="GO" id="GO:0006284">
    <property type="term" value="P:base-excision repair"/>
    <property type="evidence" value="ECO:0007669"/>
    <property type="project" value="TreeGrafter"/>
</dbReference>
<feature type="region of interest" description="Disordered" evidence="8">
    <location>
        <begin position="278"/>
        <end position="320"/>
    </location>
</feature>
<evidence type="ECO:0000256" key="6">
    <source>
        <dbReference type="ARBA" id="ARBA00023204"/>
    </source>
</evidence>
<dbReference type="GO" id="GO:0008270">
    <property type="term" value="F:zinc ion binding"/>
    <property type="evidence" value="ECO:0007669"/>
    <property type="project" value="UniProtKB-UniRule"/>
</dbReference>
<feature type="binding site" evidence="7">
    <location>
        <position position="217"/>
    </location>
    <ligand>
        <name>Zn(2+)</name>
        <dbReference type="ChEBI" id="CHEBI:29105"/>
        <label>2</label>
    </ligand>
</feature>
<comment type="similarity">
    <text evidence="1 7">Belongs to the AP endonuclease 2 family.</text>
</comment>
<evidence type="ECO:0000256" key="1">
    <source>
        <dbReference type="ARBA" id="ARBA00005340"/>
    </source>
</evidence>
<feature type="binding site" evidence="7">
    <location>
        <position position="109"/>
    </location>
    <ligand>
        <name>Zn(2+)</name>
        <dbReference type="ChEBI" id="CHEBI:29105"/>
        <label>1</label>
    </ligand>
</feature>
<comment type="function">
    <text evidence="7">Endonuclease IV plays a role in DNA repair. It cleaves phosphodiester bonds at apurinic or apyrimidinic (AP) sites, generating a 3'-hydroxyl group and a 5'-terminal sugar phosphate.</text>
</comment>
<evidence type="ECO:0000256" key="8">
    <source>
        <dbReference type="SAM" id="MobiDB-lite"/>
    </source>
</evidence>
<gene>
    <name evidence="7" type="primary">nfo</name>
    <name evidence="10" type="ORF">HDA32_001837</name>
</gene>
<dbReference type="Gene3D" id="3.20.20.150">
    <property type="entry name" value="Divalent-metal-dependent TIM barrel enzymes"/>
    <property type="match status" value="1"/>
</dbReference>
<dbReference type="GO" id="GO:0008833">
    <property type="term" value="F:deoxyribonuclease IV (phage-T4-induced) activity"/>
    <property type="evidence" value="ECO:0007669"/>
    <property type="project" value="UniProtKB-UniRule"/>
</dbReference>
<dbReference type="Proteomes" id="UP000589036">
    <property type="component" value="Unassembled WGS sequence"/>
</dbReference>
<feature type="binding site" evidence="7">
    <location>
        <position position="183"/>
    </location>
    <ligand>
        <name>Zn(2+)</name>
        <dbReference type="ChEBI" id="CHEBI:29105"/>
        <label>3</label>
    </ligand>
</feature>
<evidence type="ECO:0000256" key="2">
    <source>
        <dbReference type="ARBA" id="ARBA00022723"/>
    </source>
</evidence>
<accession>A0A852TTT8</accession>
<dbReference type="CDD" id="cd00019">
    <property type="entry name" value="AP2Ec"/>
    <property type="match status" value="1"/>
</dbReference>
<keyword evidence="7" id="KW-0540">Nuclease</keyword>
<evidence type="ECO:0000256" key="3">
    <source>
        <dbReference type="ARBA" id="ARBA00022763"/>
    </source>
</evidence>
<keyword evidence="6 7" id="KW-0234">DNA repair</keyword>
<dbReference type="NCBIfam" id="TIGR00587">
    <property type="entry name" value="nfo"/>
    <property type="match status" value="1"/>
</dbReference>
<dbReference type="EMBL" id="JACCCC010000001">
    <property type="protein sequence ID" value="NYE46717.1"/>
    <property type="molecule type" value="Genomic_DNA"/>
</dbReference>
<comment type="caution">
    <text evidence="10">The sequence shown here is derived from an EMBL/GenBank/DDBJ whole genome shotgun (WGS) entry which is preliminary data.</text>
</comment>
<feature type="domain" description="Xylose isomerase-like TIM barrel" evidence="9">
    <location>
        <begin position="26"/>
        <end position="274"/>
    </location>
</feature>
<dbReference type="EC" id="3.1.21.2" evidence="7"/>
<feature type="binding site" evidence="7">
    <location>
        <position position="262"/>
    </location>
    <ligand>
        <name>Zn(2+)</name>
        <dbReference type="ChEBI" id="CHEBI:29105"/>
        <label>2</label>
    </ligand>
</feature>
<dbReference type="InterPro" id="IPR013022">
    <property type="entry name" value="Xyl_isomerase-like_TIM-brl"/>
</dbReference>
<evidence type="ECO:0000313" key="10">
    <source>
        <dbReference type="EMBL" id="NYE46717.1"/>
    </source>
</evidence>